<dbReference type="EC" id="2.3.1.12" evidence="9"/>
<evidence type="ECO:0000256" key="5">
    <source>
        <dbReference type="ARBA" id="ARBA00022823"/>
    </source>
</evidence>
<dbReference type="NCBIfam" id="TIGR01348">
    <property type="entry name" value="PDHac_trf_long"/>
    <property type="match status" value="1"/>
</dbReference>
<sequence>MSNEIEVKIPDIGGATQVDVIEIMVQVGDQIEIDTPLITLESDKASMEIPSPVAGKVTKLNIKVGDKVSEGDVILFATVENKSDTEKENKSQAAKKESENKEENKTKVAQENKSESIKEVKIPDIGGATQVDVIEVMVQVGDQIKIDTPLITLESDKASMEIPSPIGGKITQLSLKVGDKVSEGDLILLAAAENESKAEKSATTPAEHDPVSAPEISSSEEPTKKGEEISPKPVFVDTESSKIIAAGPAVRRMAREFGVNLTEVKGTGRKDRITKEDVQTYVKARLSEQPSQGSFGIPSNPTIDFTQFGEIETKPLNKIKKLTGVNVHRSWITIPHVTQFDEADITDVEAFRKSEAEHAKEKGYKLTLLAFVCAVVSKALKVFPQFNASLDATSTNLIYKKYCNIGIAVETPNGLVVPVIKNVDTLSVVEIATEMTRLSTKARDKGLMPVDMAGGCFTISSLGGIGGTAFTPIVNSPEVAILGLSRAEIKPVYEKGTFQPRLMLPLSLSYDHRVIDGAEAARFTRFICACLSDIRRILL</sequence>
<dbReference type="PROSITE" id="PS50968">
    <property type="entry name" value="BIOTINYL_LIPOYL"/>
    <property type="match status" value="2"/>
</dbReference>
<dbReference type="GO" id="GO:0006086">
    <property type="term" value="P:pyruvate decarboxylation to acetyl-CoA"/>
    <property type="evidence" value="ECO:0007669"/>
    <property type="project" value="UniProtKB-UniRule"/>
</dbReference>
<keyword evidence="13" id="KW-0670">Pyruvate</keyword>
<dbReference type="PROSITE" id="PS00189">
    <property type="entry name" value="LIPOYL"/>
    <property type="match status" value="2"/>
</dbReference>
<proteinExistence type="inferred from homology"/>
<dbReference type="InterPro" id="IPR050743">
    <property type="entry name" value="2-oxoacid_DH_E2_comp"/>
</dbReference>
<dbReference type="Gene3D" id="3.30.559.10">
    <property type="entry name" value="Chloramphenicol acetyltransferase-like domain"/>
    <property type="match status" value="1"/>
</dbReference>
<dbReference type="InterPro" id="IPR036625">
    <property type="entry name" value="E3-bd_dom_sf"/>
</dbReference>
<dbReference type="GO" id="GO:0004742">
    <property type="term" value="F:dihydrolipoyllysine-residue acetyltransferase activity"/>
    <property type="evidence" value="ECO:0007669"/>
    <property type="project" value="UniProtKB-UniRule"/>
</dbReference>
<comment type="cofactor">
    <cofactor evidence="9">
        <name>(R)-lipoate</name>
        <dbReference type="ChEBI" id="CHEBI:83088"/>
    </cofactor>
    <text evidence="9">Binds 2 lipoyl cofactors covalently.</text>
</comment>
<gene>
    <name evidence="13" type="primary">aceF</name>
    <name evidence="13" type="ORF">Ltuc_1040</name>
</gene>
<comment type="subunit">
    <text evidence="2 9">Forms a 24-polypeptide structural core with octahedral symmetry.</text>
</comment>
<evidence type="ECO:0000313" key="14">
    <source>
        <dbReference type="Proteomes" id="UP000054693"/>
    </source>
</evidence>
<evidence type="ECO:0000256" key="7">
    <source>
        <dbReference type="ARBA" id="ARBA00025211"/>
    </source>
</evidence>
<dbReference type="Pfam" id="PF02817">
    <property type="entry name" value="E3_binding"/>
    <property type="match status" value="1"/>
</dbReference>
<dbReference type="Proteomes" id="UP000054693">
    <property type="component" value="Unassembled WGS sequence"/>
</dbReference>
<evidence type="ECO:0000256" key="6">
    <source>
        <dbReference type="ARBA" id="ARBA00023315"/>
    </source>
</evidence>
<keyword evidence="14" id="KW-1185">Reference proteome</keyword>
<dbReference type="PANTHER" id="PTHR43178">
    <property type="entry name" value="DIHYDROLIPOAMIDE ACETYLTRANSFERASE COMPONENT OF PYRUVATE DEHYDROGENASE COMPLEX"/>
    <property type="match status" value="1"/>
</dbReference>
<dbReference type="AlphaFoldDB" id="A0A0W0ZW86"/>
<evidence type="ECO:0000313" key="13">
    <source>
        <dbReference type="EMBL" id="KTD73193.1"/>
    </source>
</evidence>
<dbReference type="GO" id="GO:0031405">
    <property type="term" value="F:lipoic acid binding"/>
    <property type="evidence" value="ECO:0007669"/>
    <property type="project" value="TreeGrafter"/>
</dbReference>
<evidence type="ECO:0000256" key="1">
    <source>
        <dbReference type="ARBA" id="ARBA00007317"/>
    </source>
</evidence>
<evidence type="ECO:0000259" key="11">
    <source>
        <dbReference type="PROSITE" id="PS50968"/>
    </source>
</evidence>
<organism evidence="13 14">
    <name type="scientific">Legionella tucsonensis</name>
    <dbReference type="NCBI Taxonomy" id="40335"/>
    <lineage>
        <taxon>Bacteria</taxon>
        <taxon>Pseudomonadati</taxon>
        <taxon>Pseudomonadota</taxon>
        <taxon>Gammaproteobacteria</taxon>
        <taxon>Legionellales</taxon>
        <taxon>Legionellaceae</taxon>
        <taxon>Legionella</taxon>
    </lineage>
</organism>
<dbReference type="InterPro" id="IPR006256">
    <property type="entry name" value="AcTrfase_Pyrv_DH_cplx"/>
</dbReference>
<dbReference type="InterPro" id="IPR011053">
    <property type="entry name" value="Single_hybrid_motif"/>
</dbReference>
<dbReference type="InterPro" id="IPR001078">
    <property type="entry name" value="2-oxoacid_DH_actylTfrase"/>
</dbReference>
<dbReference type="InterPro" id="IPR023213">
    <property type="entry name" value="CAT-like_dom_sf"/>
</dbReference>
<evidence type="ECO:0000256" key="4">
    <source>
        <dbReference type="ARBA" id="ARBA00022737"/>
    </source>
</evidence>
<feature type="domain" description="Peripheral subunit-binding (PSBD)" evidence="12">
    <location>
        <begin position="245"/>
        <end position="282"/>
    </location>
</feature>
<name>A0A0W0ZW86_9GAMM</name>
<dbReference type="RefSeq" id="WP_058520253.1">
    <property type="nucleotide sequence ID" value="NZ_CAAAIP010000001.1"/>
</dbReference>
<dbReference type="InterPro" id="IPR004167">
    <property type="entry name" value="PSBD"/>
</dbReference>
<dbReference type="PATRIC" id="fig|40335.7.peg.1094"/>
<dbReference type="Gene3D" id="4.10.320.10">
    <property type="entry name" value="E3-binding domain"/>
    <property type="match status" value="1"/>
</dbReference>
<keyword evidence="3 9" id="KW-0808">Transferase</keyword>
<evidence type="ECO:0000256" key="3">
    <source>
        <dbReference type="ARBA" id="ARBA00022679"/>
    </source>
</evidence>
<dbReference type="STRING" id="40335.Ltuc_1040"/>
<comment type="function">
    <text evidence="7">The pyruvate dehydrogenase complex catalyzes the overall conversion of pyruvate to acetyl-CoA and CO(2). It contains multiple copies of three enzymatic components: pyruvate dehydrogenase (E1), dihydrolipoamide acetyltransferase (E2) and lipoamide dehydrogenase (E3).</text>
</comment>
<dbReference type="Pfam" id="PF00198">
    <property type="entry name" value="2-oxoacid_dh"/>
    <property type="match status" value="1"/>
</dbReference>
<dbReference type="InterPro" id="IPR003016">
    <property type="entry name" value="2-oxoA_DH_lipoyl-BS"/>
</dbReference>
<dbReference type="SUPFAM" id="SSF52777">
    <property type="entry name" value="CoA-dependent acyltransferases"/>
    <property type="match status" value="1"/>
</dbReference>
<dbReference type="EMBL" id="LNZA01000001">
    <property type="protein sequence ID" value="KTD73193.1"/>
    <property type="molecule type" value="Genomic_DNA"/>
</dbReference>
<feature type="region of interest" description="Disordered" evidence="10">
    <location>
        <begin position="195"/>
        <end position="233"/>
    </location>
</feature>
<evidence type="ECO:0000256" key="8">
    <source>
        <dbReference type="ARBA" id="ARBA00048370"/>
    </source>
</evidence>
<feature type="domain" description="Lipoyl-binding" evidence="11">
    <location>
        <begin position="4"/>
        <end position="80"/>
    </location>
</feature>
<reference evidence="13 14" key="1">
    <citation type="submission" date="2015-11" db="EMBL/GenBank/DDBJ databases">
        <title>Genomic analysis of 38 Legionella species identifies large and diverse effector repertoires.</title>
        <authorList>
            <person name="Burstein D."/>
            <person name="Amaro F."/>
            <person name="Zusman T."/>
            <person name="Lifshitz Z."/>
            <person name="Cohen O."/>
            <person name="Gilbert J.A."/>
            <person name="Pupko T."/>
            <person name="Shuman H.A."/>
            <person name="Segal G."/>
        </authorList>
    </citation>
    <scope>NUCLEOTIDE SEQUENCE [LARGE SCALE GENOMIC DNA]</scope>
    <source>
        <strain evidence="13 14">ATCC 49180</strain>
    </source>
</reference>
<comment type="similarity">
    <text evidence="1 9">Belongs to the 2-oxoacid dehydrogenase family.</text>
</comment>
<dbReference type="InterPro" id="IPR000089">
    <property type="entry name" value="Biotin_lipoyl"/>
</dbReference>
<dbReference type="GO" id="GO:0045254">
    <property type="term" value="C:pyruvate dehydrogenase complex"/>
    <property type="evidence" value="ECO:0007669"/>
    <property type="project" value="UniProtKB-UniRule"/>
</dbReference>
<keyword evidence="6 9" id="KW-0012">Acyltransferase</keyword>
<dbReference type="GO" id="GO:0005737">
    <property type="term" value="C:cytoplasm"/>
    <property type="evidence" value="ECO:0007669"/>
    <property type="project" value="TreeGrafter"/>
</dbReference>
<dbReference type="SUPFAM" id="SSF47005">
    <property type="entry name" value="Peripheral subunit-binding domain of 2-oxo acid dehydrogenase complex"/>
    <property type="match status" value="1"/>
</dbReference>
<protein>
    <recommendedName>
        <fullName evidence="9">Acetyltransferase component of pyruvate dehydrogenase complex</fullName>
        <ecNumber evidence="9">2.3.1.12</ecNumber>
    </recommendedName>
</protein>
<accession>A0A0W0ZW86</accession>
<dbReference type="FunFam" id="3.30.559.10:FF:000004">
    <property type="entry name" value="Acetyltransferase component of pyruvate dehydrogenase complex"/>
    <property type="match status" value="1"/>
</dbReference>
<evidence type="ECO:0000256" key="9">
    <source>
        <dbReference type="RuleBase" id="RU361137"/>
    </source>
</evidence>
<evidence type="ECO:0000256" key="2">
    <source>
        <dbReference type="ARBA" id="ARBA00011484"/>
    </source>
</evidence>
<feature type="region of interest" description="Disordered" evidence="10">
    <location>
        <begin position="82"/>
        <end position="114"/>
    </location>
</feature>
<feature type="domain" description="Lipoyl-binding" evidence="11">
    <location>
        <begin position="117"/>
        <end position="191"/>
    </location>
</feature>
<evidence type="ECO:0000256" key="10">
    <source>
        <dbReference type="SAM" id="MobiDB-lite"/>
    </source>
</evidence>
<dbReference type="PROSITE" id="PS51826">
    <property type="entry name" value="PSBD"/>
    <property type="match status" value="1"/>
</dbReference>
<dbReference type="PANTHER" id="PTHR43178:SF2">
    <property type="entry name" value="DIHYDROLIPOYLLYSINE-RESIDUE ACETYLTRANSFERASE COMPONENT OF PYRUVATE DEHYDROGENASE COMPLEX"/>
    <property type="match status" value="1"/>
</dbReference>
<dbReference type="CDD" id="cd06849">
    <property type="entry name" value="lipoyl_domain"/>
    <property type="match status" value="2"/>
</dbReference>
<comment type="caution">
    <text evidence="13">The sequence shown here is derived from an EMBL/GenBank/DDBJ whole genome shotgun (WGS) entry which is preliminary data.</text>
</comment>
<keyword evidence="4" id="KW-0677">Repeat</keyword>
<dbReference type="FunFam" id="2.40.50.100:FF:000009">
    <property type="entry name" value="Acetyltransferase component of pyruvate dehydrogenase complex"/>
    <property type="match status" value="2"/>
</dbReference>
<comment type="catalytic activity">
    <reaction evidence="8 9">
        <text>N(6)-[(R)-dihydrolipoyl]-L-lysyl-[protein] + acetyl-CoA = N(6)-[(R)-S(8)-acetyldihydrolipoyl]-L-lysyl-[protein] + CoA</text>
        <dbReference type="Rhea" id="RHEA:17017"/>
        <dbReference type="Rhea" id="RHEA-COMP:10475"/>
        <dbReference type="Rhea" id="RHEA-COMP:10478"/>
        <dbReference type="ChEBI" id="CHEBI:57287"/>
        <dbReference type="ChEBI" id="CHEBI:57288"/>
        <dbReference type="ChEBI" id="CHEBI:83100"/>
        <dbReference type="ChEBI" id="CHEBI:83111"/>
        <dbReference type="EC" id="2.3.1.12"/>
    </reaction>
</comment>
<dbReference type="Pfam" id="PF00364">
    <property type="entry name" value="Biotin_lipoyl"/>
    <property type="match status" value="2"/>
</dbReference>
<dbReference type="Gene3D" id="2.40.50.100">
    <property type="match status" value="2"/>
</dbReference>
<feature type="compositionally biased region" description="Basic and acidic residues" evidence="10">
    <location>
        <begin position="221"/>
        <end position="230"/>
    </location>
</feature>
<keyword evidence="5 9" id="KW-0450">Lipoyl</keyword>
<feature type="compositionally biased region" description="Basic and acidic residues" evidence="10">
    <location>
        <begin position="195"/>
        <end position="210"/>
    </location>
</feature>
<dbReference type="SUPFAM" id="SSF51230">
    <property type="entry name" value="Single hybrid motif"/>
    <property type="match status" value="2"/>
</dbReference>
<evidence type="ECO:0000259" key="12">
    <source>
        <dbReference type="PROSITE" id="PS51826"/>
    </source>
</evidence>
<dbReference type="OrthoDB" id="9805770at2"/>